<dbReference type="Proteomes" id="UP000242561">
    <property type="component" value="Chromosome"/>
</dbReference>
<keyword evidence="3" id="KW-0597">Phosphoprotein</keyword>
<keyword evidence="6" id="KW-0418">Kinase</keyword>
<evidence type="ECO:0000256" key="5">
    <source>
        <dbReference type="ARBA" id="ARBA00022741"/>
    </source>
</evidence>
<evidence type="ECO:0000256" key="8">
    <source>
        <dbReference type="ARBA" id="ARBA00023012"/>
    </source>
</evidence>
<accession>A0A1L3JC57</accession>
<dbReference type="PROSITE" id="PS50109">
    <property type="entry name" value="HIS_KIN"/>
    <property type="match status" value="1"/>
</dbReference>
<dbReference type="PANTHER" id="PTHR43065">
    <property type="entry name" value="SENSOR HISTIDINE KINASE"/>
    <property type="match status" value="1"/>
</dbReference>
<dbReference type="OrthoDB" id="9789238at2"/>
<dbReference type="InterPro" id="IPR036890">
    <property type="entry name" value="HATPase_C_sf"/>
</dbReference>
<dbReference type="Pfam" id="PF02518">
    <property type="entry name" value="HATPase_c"/>
    <property type="match status" value="1"/>
</dbReference>
<dbReference type="Gene3D" id="3.30.565.10">
    <property type="entry name" value="Histidine kinase-like ATPase, C-terminal domain"/>
    <property type="match status" value="1"/>
</dbReference>
<dbReference type="PANTHER" id="PTHR43065:SF10">
    <property type="entry name" value="PEROXIDE STRESS-ACTIVATED HISTIDINE KINASE MAK3"/>
    <property type="match status" value="1"/>
</dbReference>
<name>A0A1L3JC57_9SPHN</name>
<sequence length="374" mass="41764">MKDDISIPSADLILSSLMSPILVISTKKGTEYKIIFANEACEIFFDRSLKKIIKHDFFDIMNINSDHFINMIKSNPGSIFAQDIEIGSKETKKTVNLRVQPISGHEQLSIISIEEKYHPRGYISSHANMDGALVEVGAPAILSHEIKNPLSSIRGAAQLMGRKADAKNGKLSNLIIGEVDRISTLLNQMQDLGQTQKPNFQAVNIHILLDRALQTIGIANQHLKNIKLYFDPSLPDIWADPDHLMQILINLMQNAADACGAEELPSLIIRTKFVLSGEIKDNHITNKYASVRKLPVEISIEDNGPGIDNEILSEVFNPFVSTKKEGQGLGLAIVRKLVRQMGARIRYERDEIGNMTKFILNFPISLPHEQEEHS</sequence>
<keyword evidence="4" id="KW-0808">Transferase</keyword>
<dbReference type="AlphaFoldDB" id="A0A1L3JC57"/>
<evidence type="ECO:0000256" key="6">
    <source>
        <dbReference type="ARBA" id="ARBA00022777"/>
    </source>
</evidence>
<comment type="catalytic activity">
    <reaction evidence="1">
        <text>ATP + protein L-histidine = ADP + protein N-phospho-L-histidine.</text>
        <dbReference type="EC" id="2.7.13.3"/>
    </reaction>
</comment>
<evidence type="ECO:0000256" key="1">
    <source>
        <dbReference type="ARBA" id="ARBA00000085"/>
    </source>
</evidence>
<evidence type="ECO:0000256" key="3">
    <source>
        <dbReference type="ARBA" id="ARBA00022553"/>
    </source>
</evidence>
<dbReference type="SUPFAM" id="SSF47384">
    <property type="entry name" value="Homodimeric domain of signal transducing histidine kinase"/>
    <property type="match status" value="1"/>
</dbReference>
<evidence type="ECO:0000259" key="9">
    <source>
        <dbReference type="PROSITE" id="PS50109"/>
    </source>
</evidence>
<organism evidence="10 11">
    <name type="scientific">Sphingorhabdus lutea</name>
    <dbReference type="NCBI Taxonomy" id="1913578"/>
    <lineage>
        <taxon>Bacteria</taxon>
        <taxon>Pseudomonadati</taxon>
        <taxon>Pseudomonadota</taxon>
        <taxon>Alphaproteobacteria</taxon>
        <taxon>Sphingomonadales</taxon>
        <taxon>Sphingomonadaceae</taxon>
        <taxon>Sphingorhabdus</taxon>
    </lineage>
</organism>
<gene>
    <name evidence="10" type="ORF">LPB140_07795</name>
</gene>
<dbReference type="CDD" id="cd00082">
    <property type="entry name" value="HisKA"/>
    <property type="match status" value="1"/>
</dbReference>
<dbReference type="PRINTS" id="PR00344">
    <property type="entry name" value="BCTRLSENSOR"/>
</dbReference>
<dbReference type="EMBL" id="CP018154">
    <property type="protein sequence ID" value="APG62710.1"/>
    <property type="molecule type" value="Genomic_DNA"/>
</dbReference>
<dbReference type="SUPFAM" id="SSF55874">
    <property type="entry name" value="ATPase domain of HSP90 chaperone/DNA topoisomerase II/histidine kinase"/>
    <property type="match status" value="1"/>
</dbReference>
<dbReference type="InterPro" id="IPR005467">
    <property type="entry name" value="His_kinase_dom"/>
</dbReference>
<evidence type="ECO:0000256" key="4">
    <source>
        <dbReference type="ARBA" id="ARBA00022679"/>
    </source>
</evidence>
<keyword evidence="5" id="KW-0547">Nucleotide-binding</keyword>
<dbReference type="InterPro" id="IPR036097">
    <property type="entry name" value="HisK_dim/P_sf"/>
</dbReference>
<dbReference type="SMART" id="SM00387">
    <property type="entry name" value="HATPase_c"/>
    <property type="match status" value="1"/>
</dbReference>
<keyword evidence="7" id="KW-0067">ATP-binding</keyword>
<dbReference type="KEGG" id="sphl:LPB140_07795"/>
<dbReference type="RefSeq" id="WP_072559359.1">
    <property type="nucleotide sequence ID" value="NZ_CP018154.1"/>
</dbReference>
<dbReference type="STRING" id="1913578.LPB140_07795"/>
<dbReference type="Gene3D" id="1.10.287.130">
    <property type="match status" value="1"/>
</dbReference>
<dbReference type="Pfam" id="PF00512">
    <property type="entry name" value="HisKA"/>
    <property type="match status" value="1"/>
</dbReference>
<keyword evidence="11" id="KW-1185">Reference proteome</keyword>
<evidence type="ECO:0000313" key="10">
    <source>
        <dbReference type="EMBL" id="APG62710.1"/>
    </source>
</evidence>
<protein>
    <recommendedName>
        <fullName evidence="2">histidine kinase</fullName>
        <ecNumber evidence="2">2.7.13.3</ecNumber>
    </recommendedName>
</protein>
<dbReference type="GO" id="GO:0000155">
    <property type="term" value="F:phosphorelay sensor kinase activity"/>
    <property type="evidence" value="ECO:0007669"/>
    <property type="project" value="InterPro"/>
</dbReference>
<dbReference type="EC" id="2.7.13.3" evidence="2"/>
<dbReference type="GO" id="GO:0005524">
    <property type="term" value="F:ATP binding"/>
    <property type="evidence" value="ECO:0007669"/>
    <property type="project" value="UniProtKB-KW"/>
</dbReference>
<dbReference type="SMART" id="SM00388">
    <property type="entry name" value="HisKA"/>
    <property type="match status" value="1"/>
</dbReference>
<dbReference type="InterPro" id="IPR003661">
    <property type="entry name" value="HisK_dim/P_dom"/>
</dbReference>
<dbReference type="InterPro" id="IPR004358">
    <property type="entry name" value="Sig_transdc_His_kin-like_C"/>
</dbReference>
<proteinExistence type="predicted"/>
<feature type="domain" description="Histidine kinase" evidence="9">
    <location>
        <begin position="141"/>
        <end position="366"/>
    </location>
</feature>
<evidence type="ECO:0000256" key="7">
    <source>
        <dbReference type="ARBA" id="ARBA00022840"/>
    </source>
</evidence>
<evidence type="ECO:0000313" key="11">
    <source>
        <dbReference type="Proteomes" id="UP000242561"/>
    </source>
</evidence>
<dbReference type="InterPro" id="IPR003594">
    <property type="entry name" value="HATPase_dom"/>
</dbReference>
<keyword evidence="8" id="KW-0902">Two-component regulatory system</keyword>
<evidence type="ECO:0000256" key="2">
    <source>
        <dbReference type="ARBA" id="ARBA00012438"/>
    </source>
</evidence>
<reference evidence="10 11" key="1">
    <citation type="submission" date="2016-11" db="EMBL/GenBank/DDBJ databases">
        <title>Sphingorhabdus sp. LPB0140, isolated from marine environment.</title>
        <authorList>
            <person name="Kim E."/>
            <person name="Yi H."/>
        </authorList>
    </citation>
    <scope>NUCLEOTIDE SEQUENCE [LARGE SCALE GENOMIC DNA]</scope>
    <source>
        <strain evidence="10 11">LPB0140</strain>
    </source>
</reference>